<gene>
    <name evidence="6" type="ORF">KDM89_09030</name>
</gene>
<keyword evidence="2 4" id="KW-0238">DNA-binding</keyword>
<keyword evidence="3" id="KW-0804">Transcription</keyword>
<protein>
    <submittedName>
        <fullName evidence="6">TetR/AcrR family transcriptional regulator</fullName>
    </submittedName>
</protein>
<dbReference type="Proteomes" id="UP000680067">
    <property type="component" value="Unassembled WGS sequence"/>
</dbReference>
<accession>A0A941DMD2</accession>
<dbReference type="InterPro" id="IPR001647">
    <property type="entry name" value="HTH_TetR"/>
</dbReference>
<sequence length="210" mass="23368">MESYDHRLAQDALRQTLRQSMLDAAARILQQDGIAGLTVRKVAEAVNVSTTLLYSCFGGKDGLADALYQQGFRLFYDAYLALGEQQAEVAPGLDRLRWYAMHYRRFAHEQSAYYQIMFGDAMPRFTPGEEASQLAWHSFTPLVTEFAAAMTLGQIPQGSASTAARQLWAAMHGVVSLELKGFYLRDTDAAKLYEGAVEAVLHYLQTAQEA</sequence>
<dbReference type="PANTHER" id="PTHR30055:SF234">
    <property type="entry name" value="HTH-TYPE TRANSCRIPTIONAL REGULATOR BETI"/>
    <property type="match status" value="1"/>
</dbReference>
<evidence type="ECO:0000256" key="3">
    <source>
        <dbReference type="ARBA" id="ARBA00023163"/>
    </source>
</evidence>
<reference evidence="6" key="1">
    <citation type="submission" date="2021-04" db="EMBL/GenBank/DDBJ databases">
        <title>novel species isolated from subtropical streams in China.</title>
        <authorList>
            <person name="Lu H."/>
        </authorList>
    </citation>
    <scope>NUCLEOTIDE SEQUENCE</scope>
    <source>
        <strain evidence="6">LFS511W</strain>
    </source>
</reference>
<dbReference type="InterPro" id="IPR036271">
    <property type="entry name" value="Tet_transcr_reg_TetR-rel_C_sf"/>
</dbReference>
<evidence type="ECO:0000256" key="1">
    <source>
        <dbReference type="ARBA" id="ARBA00023015"/>
    </source>
</evidence>
<dbReference type="InterPro" id="IPR009057">
    <property type="entry name" value="Homeodomain-like_sf"/>
</dbReference>
<dbReference type="RefSeq" id="WP_212687616.1">
    <property type="nucleotide sequence ID" value="NZ_JAGSPN010000005.1"/>
</dbReference>
<dbReference type="GO" id="GO:0000976">
    <property type="term" value="F:transcription cis-regulatory region binding"/>
    <property type="evidence" value="ECO:0007669"/>
    <property type="project" value="TreeGrafter"/>
</dbReference>
<dbReference type="PANTHER" id="PTHR30055">
    <property type="entry name" value="HTH-TYPE TRANSCRIPTIONAL REGULATOR RUTR"/>
    <property type="match status" value="1"/>
</dbReference>
<dbReference type="InterPro" id="IPR050109">
    <property type="entry name" value="HTH-type_TetR-like_transc_reg"/>
</dbReference>
<keyword evidence="7" id="KW-1185">Reference proteome</keyword>
<evidence type="ECO:0000313" key="6">
    <source>
        <dbReference type="EMBL" id="MBR7782284.1"/>
    </source>
</evidence>
<comment type="caution">
    <text evidence="6">The sequence shown here is derived from an EMBL/GenBank/DDBJ whole genome shotgun (WGS) entry which is preliminary data.</text>
</comment>
<dbReference type="SUPFAM" id="SSF48498">
    <property type="entry name" value="Tetracyclin repressor-like, C-terminal domain"/>
    <property type="match status" value="1"/>
</dbReference>
<evidence type="ECO:0000313" key="7">
    <source>
        <dbReference type="Proteomes" id="UP000680067"/>
    </source>
</evidence>
<dbReference type="Gene3D" id="1.10.10.60">
    <property type="entry name" value="Homeodomain-like"/>
    <property type="match status" value="1"/>
</dbReference>
<dbReference type="SUPFAM" id="SSF46689">
    <property type="entry name" value="Homeodomain-like"/>
    <property type="match status" value="1"/>
</dbReference>
<evidence type="ECO:0000259" key="5">
    <source>
        <dbReference type="PROSITE" id="PS50977"/>
    </source>
</evidence>
<name>A0A941DMD2_9BURK</name>
<evidence type="ECO:0000256" key="4">
    <source>
        <dbReference type="PROSITE-ProRule" id="PRU00335"/>
    </source>
</evidence>
<dbReference type="EMBL" id="JAGSPN010000005">
    <property type="protein sequence ID" value="MBR7782284.1"/>
    <property type="molecule type" value="Genomic_DNA"/>
</dbReference>
<keyword evidence="1" id="KW-0805">Transcription regulation</keyword>
<dbReference type="Gene3D" id="1.10.357.10">
    <property type="entry name" value="Tetracycline Repressor, domain 2"/>
    <property type="match status" value="1"/>
</dbReference>
<dbReference type="InterPro" id="IPR025996">
    <property type="entry name" value="MT1864/Rv1816-like_C"/>
</dbReference>
<evidence type="ECO:0000256" key="2">
    <source>
        <dbReference type="ARBA" id="ARBA00023125"/>
    </source>
</evidence>
<dbReference type="GO" id="GO:0003700">
    <property type="term" value="F:DNA-binding transcription factor activity"/>
    <property type="evidence" value="ECO:0007669"/>
    <property type="project" value="TreeGrafter"/>
</dbReference>
<organism evidence="6 7">
    <name type="scientific">Undibacterium luofuense</name>
    <dbReference type="NCBI Taxonomy" id="2828733"/>
    <lineage>
        <taxon>Bacteria</taxon>
        <taxon>Pseudomonadati</taxon>
        <taxon>Pseudomonadota</taxon>
        <taxon>Betaproteobacteria</taxon>
        <taxon>Burkholderiales</taxon>
        <taxon>Oxalobacteraceae</taxon>
        <taxon>Undibacterium</taxon>
    </lineage>
</organism>
<proteinExistence type="predicted"/>
<dbReference type="Pfam" id="PF13305">
    <property type="entry name" value="TetR_C_33"/>
    <property type="match status" value="1"/>
</dbReference>
<dbReference type="AlphaFoldDB" id="A0A941DMD2"/>
<dbReference type="Pfam" id="PF00440">
    <property type="entry name" value="TetR_N"/>
    <property type="match status" value="1"/>
</dbReference>
<feature type="DNA-binding region" description="H-T-H motif" evidence="4">
    <location>
        <begin position="38"/>
        <end position="57"/>
    </location>
</feature>
<dbReference type="PROSITE" id="PS50977">
    <property type="entry name" value="HTH_TETR_2"/>
    <property type="match status" value="1"/>
</dbReference>
<feature type="domain" description="HTH tetR-type" evidence="5">
    <location>
        <begin position="15"/>
        <end position="75"/>
    </location>
</feature>